<keyword evidence="6" id="KW-1185">Reference proteome</keyword>
<evidence type="ECO:0000313" key="6">
    <source>
        <dbReference type="Proteomes" id="UP000320876"/>
    </source>
</evidence>
<keyword evidence="4" id="KW-0812">Transmembrane</keyword>
<organism evidence="5 6">
    <name type="scientific">Amycolatopsis cihanbeyliensis</name>
    <dbReference type="NCBI Taxonomy" id="1128664"/>
    <lineage>
        <taxon>Bacteria</taxon>
        <taxon>Bacillati</taxon>
        <taxon>Actinomycetota</taxon>
        <taxon>Actinomycetes</taxon>
        <taxon>Pseudonocardiales</taxon>
        <taxon>Pseudonocardiaceae</taxon>
        <taxon>Amycolatopsis</taxon>
    </lineage>
</organism>
<comment type="caution">
    <text evidence="5">The sequence shown here is derived from an EMBL/GenBank/DDBJ whole genome shotgun (WGS) entry which is preliminary data.</text>
</comment>
<proteinExistence type="predicted"/>
<protein>
    <submittedName>
        <fullName evidence="5">Mce-associated membrane protein</fullName>
    </submittedName>
</protein>
<feature type="compositionally biased region" description="Acidic residues" evidence="3">
    <location>
        <begin position="25"/>
        <end position="43"/>
    </location>
</feature>
<sequence length="209" mass="22784">MSASTTRNRPSPHPRSTVDNKVPAEPDEPTAEEAAEEAASEEPEPARRTRRRLPRPRLLLAVLTLAALLGGLTYAGVQYFSLRADQAARAAALDAASRFATDLSSYDFSDLEGNFSGVTENATGRFAEQYRQVGANLTELIQQHEAVSTGSVLTAGVAEADSKHAVVVLFVDQEITNTNSPKPRIDRNRMRMALVHQEGRWLVDDVSLL</sequence>
<evidence type="ECO:0000256" key="3">
    <source>
        <dbReference type="SAM" id="MobiDB-lite"/>
    </source>
</evidence>
<feature type="transmembrane region" description="Helical" evidence="4">
    <location>
        <begin position="58"/>
        <end position="77"/>
    </location>
</feature>
<accession>A0A542CSC3</accession>
<dbReference type="GO" id="GO:0016020">
    <property type="term" value="C:membrane"/>
    <property type="evidence" value="ECO:0007669"/>
    <property type="project" value="UniProtKB-SubCell"/>
</dbReference>
<dbReference type="RefSeq" id="WP_142002776.1">
    <property type="nucleotide sequence ID" value="NZ_VFML01000002.1"/>
</dbReference>
<evidence type="ECO:0000256" key="1">
    <source>
        <dbReference type="ARBA" id="ARBA00004370"/>
    </source>
</evidence>
<evidence type="ECO:0000256" key="4">
    <source>
        <dbReference type="SAM" id="Phobius"/>
    </source>
</evidence>
<gene>
    <name evidence="5" type="ORF">FB471_5865</name>
</gene>
<dbReference type="EMBL" id="VFML01000002">
    <property type="protein sequence ID" value="TQI93724.1"/>
    <property type="molecule type" value="Genomic_DNA"/>
</dbReference>
<dbReference type="Proteomes" id="UP000320876">
    <property type="component" value="Unassembled WGS sequence"/>
</dbReference>
<reference evidence="5 6" key="1">
    <citation type="submission" date="2019-06" db="EMBL/GenBank/DDBJ databases">
        <title>Sequencing the genomes of 1000 actinobacteria strains.</title>
        <authorList>
            <person name="Klenk H.-P."/>
        </authorList>
    </citation>
    <scope>NUCLEOTIDE SEQUENCE [LARGE SCALE GENOMIC DNA]</scope>
    <source>
        <strain evidence="5 6">DSM 45679</strain>
    </source>
</reference>
<dbReference type="PANTHER" id="PTHR37042">
    <property type="entry name" value="OUTER MEMBRANE PROTEIN RV1973"/>
    <property type="match status" value="1"/>
</dbReference>
<feature type="region of interest" description="Disordered" evidence="3">
    <location>
        <begin position="1"/>
        <end position="50"/>
    </location>
</feature>
<dbReference type="AlphaFoldDB" id="A0A542CSC3"/>
<evidence type="ECO:0000313" key="5">
    <source>
        <dbReference type="EMBL" id="TQI93724.1"/>
    </source>
</evidence>
<keyword evidence="4" id="KW-1133">Transmembrane helix</keyword>
<keyword evidence="2 4" id="KW-0472">Membrane</keyword>
<dbReference type="OrthoDB" id="5188486at2"/>
<evidence type="ECO:0000256" key="2">
    <source>
        <dbReference type="ARBA" id="ARBA00023136"/>
    </source>
</evidence>
<dbReference type="PANTHER" id="PTHR37042:SF4">
    <property type="entry name" value="OUTER MEMBRANE PROTEIN RV1973"/>
    <property type="match status" value="1"/>
</dbReference>
<name>A0A542CSC3_AMYCI</name>
<comment type="subcellular location">
    <subcellularLocation>
        <location evidence="1">Membrane</location>
    </subcellularLocation>
</comment>